<proteinExistence type="predicted"/>
<reference evidence="1 2" key="1">
    <citation type="submission" date="2020-11" db="EMBL/GenBank/DDBJ databases">
        <title>Identification of Lelliottia nimipressuralis from Wound Infection by Whole Genome-Based Bacterial Identification.</title>
        <authorList>
            <person name="Navarathna D.H."/>
            <person name="Choi H."/>
            <person name="Jinadatha C."/>
            <person name="Chatterjee P."/>
            <person name="Hwang M."/>
        </authorList>
    </citation>
    <scope>NUCLEOTIDE SEQUENCE [LARGE SCALE GENOMIC DNA]</scope>
    <source>
        <strain evidence="1 2">DN2020</strain>
    </source>
</reference>
<dbReference type="EMBL" id="JADIXP010000022">
    <property type="protein sequence ID" value="MBF4180594.1"/>
    <property type="molecule type" value="Genomic_DNA"/>
</dbReference>
<evidence type="ECO:0000313" key="2">
    <source>
        <dbReference type="Proteomes" id="UP000628560"/>
    </source>
</evidence>
<dbReference type="Proteomes" id="UP000628560">
    <property type="component" value="Unassembled WGS sequence"/>
</dbReference>
<dbReference type="RefSeq" id="WP_194514403.1">
    <property type="nucleotide sequence ID" value="NZ_JADIXP010000022.1"/>
</dbReference>
<organism evidence="1 2">
    <name type="scientific">Lelliottia nimipressuralis</name>
    <dbReference type="NCBI Taxonomy" id="69220"/>
    <lineage>
        <taxon>Bacteria</taxon>
        <taxon>Pseudomonadati</taxon>
        <taxon>Pseudomonadota</taxon>
        <taxon>Gammaproteobacteria</taxon>
        <taxon>Enterobacterales</taxon>
        <taxon>Enterobacteriaceae</taxon>
        <taxon>Lelliottia</taxon>
    </lineage>
</organism>
<name>A0ABD4KJ52_9ENTR</name>
<sequence length="201" mass="22114">MSTTYNALTTAVKDWCARTDSKTISYIPQFIAAAQTALDPELRITPMVKTVTYNTDTVSLDATEFMDISSVLIGGLVGTSTTLADVTALRMMVNARPETTGYDFHYAMNGNNIELVRPNAVTLTGYQKPPRLSDSVQTNAYTDGAENALLWLSLYYCAAFAKDSEAQDWQDMATAEITNLNAARDKFVKTGTAKVKRRGYF</sequence>
<dbReference type="Pfam" id="PF24175">
    <property type="entry name" value="SU10_adaptor"/>
    <property type="match status" value="1"/>
</dbReference>
<protein>
    <recommendedName>
        <fullName evidence="3">Phage tail protein</fullName>
    </recommendedName>
</protein>
<dbReference type="AlphaFoldDB" id="A0ABD4KJ52"/>
<gene>
    <name evidence="1" type="ORF">ISP11_22305</name>
</gene>
<dbReference type="InterPro" id="IPR056209">
    <property type="entry name" value="SU10_adaptor"/>
</dbReference>
<evidence type="ECO:0008006" key="3">
    <source>
        <dbReference type="Google" id="ProtNLM"/>
    </source>
</evidence>
<evidence type="ECO:0000313" key="1">
    <source>
        <dbReference type="EMBL" id="MBF4180594.1"/>
    </source>
</evidence>
<accession>A0ABD4KJ52</accession>
<comment type="caution">
    <text evidence="1">The sequence shown here is derived from an EMBL/GenBank/DDBJ whole genome shotgun (WGS) entry which is preliminary data.</text>
</comment>